<protein>
    <submittedName>
        <fullName evidence="9">Cytochrome c biogenesis protein CcdA</fullName>
    </submittedName>
</protein>
<feature type="domain" description="Cytochrome C biogenesis protein transmembrane" evidence="8">
    <location>
        <begin position="8"/>
        <end position="187"/>
    </location>
</feature>
<reference evidence="9 10" key="1">
    <citation type="submission" date="2020-05" db="EMBL/GenBank/DDBJ databases">
        <title>Nakamurella sp. DB0629 isolated from air conditioner.</title>
        <authorList>
            <person name="Kim D.H."/>
            <person name="Kim D.-U."/>
        </authorList>
    </citation>
    <scope>NUCLEOTIDE SEQUENCE [LARGE SCALE GENOMIC DNA]</scope>
    <source>
        <strain evidence="9 10">DB0629</strain>
    </source>
</reference>
<dbReference type="EMBL" id="JABEND010000003">
    <property type="protein sequence ID" value="NNG35471.1"/>
    <property type="molecule type" value="Genomic_DNA"/>
</dbReference>
<name>A0A849A8S0_9ACTN</name>
<evidence type="ECO:0000256" key="3">
    <source>
        <dbReference type="ARBA" id="ARBA00022692"/>
    </source>
</evidence>
<feature type="transmembrane region" description="Helical" evidence="7">
    <location>
        <begin position="118"/>
        <end position="144"/>
    </location>
</feature>
<evidence type="ECO:0000256" key="6">
    <source>
        <dbReference type="SAM" id="MobiDB-lite"/>
    </source>
</evidence>
<comment type="subcellular location">
    <subcellularLocation>
        <location evidence="1">Membrane</location>
        <topology evidence="1">Multi-pass membrane protein</topology>
    </subcellularLocation>
</comment>
<evidence type="ECO:0000256" key="7">
    <source>
        <dbReference type="SAM" id="Phobius"/>
    </source>
</evidence>
<keyword evidence="4 7" id="KW-1133">Transmembrane helix</keyword>
<dbReference type="GO" id="GO:0017004">
    <property type="term" value="P:cytochrome complex assembly"/>
    <property type="evidence" value="ECO:0007669"/>
    <property type="project" value="InterPro"/>
</dbReference>
<keyword evidence="3 7" id="KW-0812">Transmembrane</keyword>
<feature type="transmembrane region" description="Helical" evidence="7">
    <location>
        <begin position="47"/>
        <end position="70"/>
    </location>
</feature>
<dbReference type="RefSeq" id="WP_171199153.1">
    <property type="nucleotide sequence ID" value="NZ_JABEND010000003.1"/>
</dbReference>
<feature type="transmembrane region" description="Helical" evidence="7">
    <location>
        <begin position="76"/>
        <end position="98"/>
    </location>
</feature>
<accession>A0A849A8S0</accession>
<evidence type="ECO:0000256" key="5">
    <source>
        <dbReference type="ARBA" id="ARBA00023136"/>
    </source>
</evidence>
<comment type="similarity">
    <text evidence="2">Belongs to the DsbD family.</text>
</comment>
<gene>
    <name evidence="9" type="ORF">HKD39_07050</name>
</gene>
<comment type="caution">
    <text evidence="9">The sequence shown here is derived from an EMBL/GenBank/DDBJ whole genome shotgun (WGS) entry which is preliminary data.</text>
</comment>
<evidence type="ECO:0000313" key="9">
    <source>
        <dbReference type="EMBL" id="NNG35471.1"/>
    </source>
</evidence>
<sequence length="307" mass="32000">MTPQIGVAGAFLGGLLALISPCAALLLPSFLSYAFTRTGTLVARTAVFYLGMALVLVPLGAGVGAVGAALTRYRTTVTTIGGFVIIALGVATMLGWGFRLDAAGRWLGRLRLGSSLSVLALGALYGLAGFCSGPLIGSVLTIAATGADPGYGGLLMAVYALGMTVPLLTLALLWDRLQLRERKWLRGRQLRLGPITTHTTSLISGLLFVGIGTLFVLTDGTANLGGFSSVDTQFQWQAVVQRVSRGLSDALVWWIVAALVLAGLLIRVLVISRRGRRSVSAPEAEPEAESEGEKAPVPTDPGSIARP</sequence>
<feature type="region of interest" description="Disordered" evidence="6">
    <location>
        <begin position="277"/>
        <end position="307"/>
    </location>
</feature>
<evidence type="ECO:0000256" key="2">
    <source>
        <dbReference type="ARBA" id="ARBA00006143"/>
    </source>
</evidence>
<feature type="transmembrane region" description="Helical" evidence="7">
    <location>
        <begin position="6"/>
        <end position="35"/>
    </location>
</feature>
<dbReference type="InterPro" id="IPR051790">
    <property type="entry name" value="Cytochrome_c-biogenesis_DsbD"/>
</dbReference>
<organism evidence="9 10">
    <name type="scientific">Nakamurella aerolata</name>
    <dbReference type="NCBI Taxonomy" id="1656892"/>
    <lineage>
        <taxon>Bacteria</taxon>
        <taxon>Bacillati</taxon>
        <taxon>Actinomycetota</taxon>
        <taxon>Actinomycetes</taxon>
        <taxon>Nakamurellales</taxon>
        <taxon>Nakamurellaceae</taxon>
        <taxon>Nakamurella</taxon>
    </lineage>
</organism>
<feature type="transmembrane region" description="Helical" evidence="7">
    <location>
        <begin position="150"/>
        <end position="174"/>
    </location>
</feature>
<evidence type="ECO:0000256" key="4">
    <source>
        <dbReference type="ARBA" id="ARBA00022989"/>
    </source>
</evidence>
<evidence type="ECO:0000313" key="10">
    <source>
        <dbReference type="Proteomes" id="UP000562984"/>
    </source>
</evidence>
<dbReference type="GO" id="GO:0016020">
    <property type="term" value="C:membrane"/>
    <property type="evidence" value="ECO:0007669"/>
    <property type="project" value="UniProtKB-SubCell"/>
</dbReference>
<keyword evidence="5 7" id="KW-0472">Membrane</keyword>
<evidence type="ECO:0000256" key="1">
    <source>
        <dbReference type="ARBA" id="ARBA00004141"/>
    </source>
</evidence>
<feature type="transmembrane region" description="Helical" evidence="7">
    <location>
        <begin position="251"/>
        <end position="270"/>
    </location>
</feature>
<dbReference type="Proteomes" id="UP000562984">
    <property type="component" value="Unassembled WGS sequence"/>
</dbReference>
<feature type="transmembrane region" description="Helical" evidence="7">
    <location>
        <begin position="195"/>
        <end position="217"/>
    </location>
</feature>
<dbReference type="PANTHER" id="PTHR31272:SF4">
    <property type="entry name" value="CYTOCHROME C-TYPE BIOGENESIS PROTEIN HI_1454-RELATED"/>
    <property type="match status" value="1"/>
</dbReference>
<keyword evidence="10" id="KW-1185">Reference proteome</keyword>
<dbReference type="PANTHER" id="PTHR31272">
    <property type="entry name" value="CYTOCHROME C-TYPE BIOGENESIS PROTEIN HI_1454-RELATED"/>
    <property type="match status" value="1"/>
</dbReference>
<proteinExistence type="inferred from homology"/>
<evidence type="ECO:0000259" key="8">
    <source>
        <dbReference type="Pfam" id="PF02683"/>
    </source>
</evidence>
<dbReference type="AlphaFoldDB" id="A0A849A8S0"/>
<dbReference type="Pfam" id="PF02683">
    <property type="entry name" value="DsbD_TM"/>
    <property type="match status" value="1"/>
</dbReference>
<dbReference type="InterPro" id="IPR003834">
    <property type="entry name" value="Cyt_c_assmbl_TM_dom"/>
</dbReference>